<evidence type="ECO:0000313" key="1">
    <source>
        <dbReference type="EMBL" id="TKW56573.1"/>
    </source>
</evidence>
<reference evidence="1 2" key="1">
    <citation type="journal article" date="2019" name="PLoS ONE">
        <title>Comparative genome analysis indicates high evolutionary potential of pathogenicity genes in Colletotrichum tanaceti.</title>
        <authorList>
            <person name="Lelwala R.V."/>
            <person name="Korhonen P.K."/>
            <person name="Young N.D."/>
            <person name="Scott J.B."/>
            <person name="Ades P.A."/>
            <person name="Gasser R.B."/>
            <person name="Taylor P.W.J."/>
        </authorList>
    </citation>
    <scope>NUCLEOTIDE SEQUENCE [LARGE SCALE GENOMIC DNA]</scope>
    <source>
        <strain evidence="1">BRIP57314</strain>
    </source>
</reference>
<proteinExistence type="predicted"/>
<dbReference type="AlphaFoldDB" id="A0A4U6XLQ8"/>
<evidence type="ECO:0000313" key="2">
    <source>
        <dbReference type="Proteomes" id="UP000310108"/>
    </source>
</evidence>
<accession>A0A4U6XLQ8</accession>
<dbReference type="EMBL" id="PJEX01000064">
    <property type="protein sequence ID" value="TKW56573.1"/>
    <property type="molecule type" value="Genomic_DNA"/>
</dbReference>
<gene>
    <name evidence="1" type="ORF">CTA1_9414</name>
</gene>
<protein>
    <submittedName>
        <fullName evidence="1">Uncharacterized protein</fullName>
    </submittedName>
</protein>
<comment type="caution">
    <text evidence="1">The sequence shown here is derived from an EMBL/GenBank/DDBJ whole genome shotgun (WGS) entry which is preliminary data.</text>
</comment>
<dbReference type="Proteomes" id="UP000310108">
    <property type="component" value="Unassembled WGS sequence"/>
</dbReference>
<name>A0A4U6XLQ8_9PEZI</name>
<organism evidence="1 2">
    <name type="scientific">Colletotrichum tanaceti</name>
    <dbReference type="NCBI Taxonomy" id="1306861"/>
    <lineage>
        <taxon>Eukaryota</taxon>
        <taxon>Fungi</taxon>
        <taxon>Dikarya</taxon>
        <taxon>Ascomycota</taxon>
        <taxon>Pezizomycotina</taxon>
        <taxon>Sordariomycetes</taxon>
        <taxon>Hypocreomycetidae</taxon>
        <taxon>Glomerellales</taxon>
        <taxon>Glomerellaceae</taxon>
        <taxon>Colletotrichum</taxon>
        <taxon>Colletotrichum destructivum species complex</taxon>
    </lineage>
</organism>
<keyword evidence="2" id="KW-1185">Reference proteome</keyword>
<sequence>MSRGSGDARTRRTAAAVAGGRCCWRPSSGRWDDDEDDEDDDLVACSSADCHDHQPLVGQTDPRKDSCIRPWTRRCCVKGVSSSQMQQETPAYTQPWPR</sequence>